<evidence type="ECO:0000256" key="2">
    <source>
        <dbReference type="ARBA" id="ARBA00022776"/>
    </source>
</evidence>
<feature type="region of interest" description="Disordered" evidence="4">
    <location>
        <begin position="622"/>
        <end position="666"/>
    </location>
</feature>
<dbReference type="PANTHER" id="PTHR12827:SF3">
    <property type="entry name" value="ANAPHASE-PROMOTING COMPLEX SUBUNIT 1"/>
    <property type="match status" value="1"/>
</dbReference>
<keyword evidence="2" id="KW-0498">Mitosis</keyword>
<feature type="region of interest" description="Disordered" evidence="4">
    <location>
        <begin position="109"/>
        <end position="143"/>
    </location>
</feature>
<feature type="compositionally biased region" description="Gly residues" evidence="4">
    <location>
        <begin position="483"/>
        <end position="496"/>
    </location>
</feature>
<dbReference type="Proteomes" id="UP000815325">
    <property type="component" value="Unassembled WGS sequence"/>
</dbReference>
<sequence>MRPDTGKTRAQPPHQLLSRILTRAKPEPSPPQQLLSCIVTRAKAEPILLCILTRAKPEPSPPHQLLSRVLTRAKPGPSLCIAVDKGRPRGSASALHLKRARSGPSACLVVDKSSARAQPPSRGRKGQNQCPAPASQLARAEPGPSACLAVDKSRIRTLGLIPKPRCMPALWLSACTHKQATVEAEKMSSKHGGTDASPRSRLTTSSRVAPCLLPEKSEVVQVAALGPRYWPQVLSRTPTQPHPNHSLLHKPGFSPPPPTLGPASFLAQPAVEHASLPGKAPQHQDTQGFGCVAQLQGTPGFGCVTQEQEKPGLGCITPYAHGSRPGLTGLRSAQEATLPAVHEDFHYTGDVSLQGSIAPSRQAYPSALDRLYRQQLVFVKKRSGSLSYADDPSGIRSLLSRVSVLHTGGGQGGGAAAPPPLLFTTQPPLMAHHARQGGRGQGGDVAAPTSTRQSPSLGTGGHGSNSSSSAFVEGEPGARATRGGSGAVIDDGGGTFGSESAEAGDNSEEDANLADVQSGAQAAGGANASNASSTPSAAADGGSNDMVHLCATFSADPSIMALAQLLKQLGALQGSAALRQHQAHYHADLYADCHVDQHEDHHAARTGVRKGAAVLKHHHFRHERTQQHHLYHEQTQQQHLSHEQTQQQQQQQQQQQEQEQHMLQQQCHQRKLRHGRRWRASQRRQCAALLQFCTSSLYECITAEKAELLAAYLKLYCLVLGFSQAGCPAWLHGSGLLTAALRALPMACAYYTSPIATACTMVASRPLHALHAQSTPGHHQQAAALGVAHPWGPQSSTSGRVHASSSTVGREATAEHQQLWRPLLQPTLVEGLWMRVQGVWGQLGMMGPSAPPPTPTPASHALISNLPHPREPSMWALAAFVAAAALPPAKQLSHCFTQCVAEEPSAVAGLSAAAPWALTMHGEQLRACLGACLQLHDVPYGEEVRAAVASLRASPYWTRLQAMLRSVMASKPRPPGGPMQAAAEVGGGGMGQGAESVVGMALVPLLAAKVPHAPPAVVRVLASCCLPALLS</sequence>
<dbReference type="Pfam" id="PF18122">
    <property type="entry name" value="APC1_C"/>
    <property type="match status" value="1"/>
</dbReference>
<dbReference type="InterPro" id="IPR041221">
    <property type="entry name" value="APC1_C"/>
</dbReference>
<reference evidence="6" key="1">
    <citation type="submission" date="2017-08" db="EMBL/GenBank/DDBJ databases">
        <authorList>
            <person name="Polle J.E."/>
            <person name="Barry K."/>
            <person name="Cushman J."/>
            <person name="Schmutz J."/>
            <person name="Tran D."/>
            <person name="Hathwaick L.T."/>
            <person name="Yim W.C."/>
            <person name="Jenkins J."/>
            <person name="Mckie-Krisberg Z.M."/>
            <person name="Prochnik S."/>
            <person name="Lindquist E."/>
            <person name="Dockter R.B."/>
            <person name="Adam C."/>
            <person name="Molina H."/>
            <person name="Bunkerborg J."/>
            <person name="Jin E."/>
            <person name="Buchheim M."/>
            <person name="Magnuson J."/>
        </authorList>
    </citation>
    <scope>NUCLEOTIDE SEQUENCE</scope>
    <source>
        <strain evidence="6">CCAP 19/18</strain>
    </source>
</reference>
<evidence type="ECO:0000259" key="5">
    <source>
        <dbReference type="Pfam" id="PF18122"/>
    </source>
</evidence>
<feature type="compositionally biased region" description="Low complexity" evidence="4">
    <location>
        <begin position="517"/>
        <end position="539"/>
    </location>
</feature>
<dbReference type="PANTHER" id="PTHR12827">
    <property type="entry name" value="MEIOTIC CHECKPOINT REGULATOR TSG24 FAMILY MEMBER"/>
    <property type="match status" value="1"/>
</dbReference>
<feature type="compositionally biased region" description="Low complexity" evidence="4">
    <location>
        <begin position="633"/>
        <end position="666"/>
    </location>
</feature>
<keyword evidence="7" id="KW-1185">Reference proteome</keyword>
<gene>
    <name evidence="6" type="ORF">DUNSADRAFT_5363</name>
</gene>
<comment type="caution">
    <text evidence="6">The sequence shown here is derived from an EMBL/GenBank/DDBJ whole genome shotgun (WGS) entry which is preliminary data.</text>
</comment>
<name>A0ABQ7GQE8_DUNSA</name>
<evidence type="ECO:0000313" key="6">
    <source>
        <dbReference type="EMBL" id="KAF5836823.1"/>
    </source>
</evidence>
<keyword evidence="1" id="KW-0132">Cell division</keyword>
<evidence type="ECO:0000256" key="3">
    <source>
        <dbReference type="ARBA" id="ARBA00023306"/>
    </source>
</evidence>
<dbReference type="EMBL" id="MU069641">
    <property type="protein sequence ID" value="KAF5836823.1"/>
    <property type="molecule type" value="Genomic_DNA"/>
</dbReference>
<evidence type="ECO:0000256" key="1">
    <source>
        <dbReference type="ARBA" id="ARBA00022618"/>
    </source>
</evidence>
<evidence type="ECO:0000313" key="7">
    <source>
        <dbReference type="Proteomes" id="UP000815325"/>
    </source>
</evidence>
<feature type="region of interest" description="Disordered" evidence="4">
    <location>
        <begin position="432"/>
        <end position="541"/>
    </location>
</feature>
<protein>
    <recommendedName>
        <fullName evidence="5">Anaphase-promoting complex subunit 1 C-terminal domain-containing protein</fullName>
    </recommendedName>
</protein>
<keyword evidence="3" id="KW-0131">Cell cycle</keyword>
<evidence type="ECO:0000256" key="4">
    <source>
        <dbReference type="SAM" id="MobiDB-lite"/>
    </source>
</evidence>
<dbReference type="InterPro" id="IPR024990">
    <property type="entry name" value="Apc1"/>
</dbReference>
<feature type="domain" description="Anaphase-promoting complex subunit 1 C-terminal" evidence="5">
    <location>
        <begin position="684"/>
        <end position="840"/>
    </location>
</feature>
<accession>A0ABQ7GQE8</accession>
<feature type="compositionally biased region" description="Basic and acidic residues" evidence="4">
    <location>
        <begin position="623"/>
        <end position="632"/>
    </location>
</feature>
<proteinExistence type="predicted"/>
<organism evidence="6 7">
    <name type="scientific">Dunaliella salina</name>
    <name type="common">Green alga</name>
    <name type="synonym">Protococcus salinus</name>
    <dbReference type="NCBI Taxonomy" id="3046"/>
    <lineage>
        <taxon>Eukaryota</taxon>
        <taxon>Viridiplantae</taxon>
        <taxon>Chlorophyta</taxon>
        <taxon>core chlorophytes</taxon>
        <taxon>Chlorophyceae</taxon>
        <taxon>CS clade</taxon>
        <taxon>Chlamydomonadales</taxon>
        <taxon>Dunaliellaceae</taxon>
        <taxon>Dunaliella</taxon>
    </lineage>
</organism>